<dbReference type="Proteomes" id="UP000628710">
    <property type="component" value="Unassembled WGS sequence"/>
</dbReference>
<dbReference type="PANTHER" id="PTHR21392">
    <property type="entry name" value="TRNA-URIDINE AMINOCARBOXYPROPYLTRANSFERASE 2"/>
    <property type="match status" value="1"/>
</dbReference>
<evidence type="ECO:0000313" key="8">
    <source>
        <dbReference type="Proteomes" id="UP000628710"/>
    </source>
</evidence>
<reference evidence="7" key="1">
    <citation type="submission" date="2020-12" db="EMBL/GenBank/DDBJ databases">
        <title>Marinomonas arctica sp. nov., a psychrotolerant bacterium isolated from the Arctic.</title>
        <authorList>
            <person name="Zhang Y."/>
        </authorList>
    </citation>
    <scope>NUCLEOTIDE SEQUENCE</scope>
    <source>
        <strain evidence="7">C1424</strain>
    </source>
</reference>
<dbReference type="AlphaFoldDB" id="A0A934JUD8"/>
<evidence type="ECO:0000256" key="2">
    <source>
        <dbReference type="ARBA" id="ARBA00022679"/>
    </source>
</evidence>
<sequence length="198" mass="22494">MQVETRAYCEVCGFLVVQCVCRWLSPISTSIQILVIQEAKEAKHAKNTVSLLRLALPQVTCIDSDDKEKLLSTLSELDYSKWRLVYPCEGAVDIETLDHESSSRLEGIILLDGTWRKAKKLYLTDPLLHKFNAVKFAMPPACQYDIRKSPNGQALSTLEACAYAVEQITGQSMQALRDFMVSSQRWQWRKRPLADDSH</sequence>
<keyword evidence="8" id="KW-1185">Reference proteome</keyword>
<proteinExistence type="inferred from homology"/>
<evidence type="ECO:0000313" key="7">
    <source>
        <dbReference type="EMBL" id="MBJ7538472.1"/>
    </source>
</evidence>
<dbReference type="Pfam" id="PF03942">
    <property type="entry name" value="DTW"/>
    <property type="match status" value="1"/>
</dbReference>
<keyword evidence="3" id="KW-0949">S-adenosyl-L-methionine</keyword>
<dbReference type="InterPro" id="IPR039262">
    <property type="entry name" value="DTWD2/TAPT"/>
</dbReference>
<dbReference type="InterPro" id="IPR005636">
    <property type="entry name" value="DTW"/>
</dbReference>
<dbReference type="EMBL" id="JAEMNX010000014">
    <property type="protein sequence ID" value="MBJ7538472.1"/>
    <property type="molecule type" value="Genomic_DNA"/>
</dbReference>
<gene>
    <name evidence="7" type="ORF">I8J31_12375</name>
</gene>
<comment type="caution">
    <text evidence="7">The sequence shown here is derived from an EMBL/GenBank/DDBJ whole genome shotgun (WGS) entry which is preliminary data.</text>
</comment>
<evidence type="ECO:0000256" key="4">
    <source>
        <dbReference type="ARBA" id="ARBA00022694"/>
    </source>
</evidence>
<dbReference type="RefSeq" id="WP_199468877.1">
    <property type="nucleotide sequence ID" value="NZ_JAEMNX010000014.1"/>
</dbReference>
<evidence type="ECO:0000256" key="1">
    <source>
        <dbReference type="ARBA" id="ARBA00012386"/>
    </source>
</evidence>
<dbReference type="EC" id="2.5.1.25" evidence="1"/>
<keyword evidence="2" id="KW-0808">Transferase</keyword>
<organism evidence="7 8">
    <name type="scientific">Marinomonas transparens</name>
    <dbReference type="NCBI Taxonomy" id="2795388"/>
    <lineage>
        <taxon>Bacteria</taxon>
        <taxon>Pseudomonadati</taxon>
        <taxon>Pseudomonadota</taxon>
        <taxon>Gammaproteobacteria</taxon>
        <taxon>Oceanospirillales</taxon>
        <taxon>Oceanospirillaceae</taxon>
        <taxon>Marinomonas</taxon>
    </lineage>
</organism>
<accession>A0A934JUD8</accession>
<evidence type="ECO:0000256" key="3">
    <source>
        <dbReference type="ARBA" id="ARBA00022691"/>
    </source>
</evidence>
<protein>
    <recommendedName>
        <fullName evidence="1">tRNA-uridine aminocarboxypropyltransferase</fullName>
        <ecNumber evidence="1">2.5.1.25</ecNumber>
    </recommendedName>
</protein>
<dbReference type="SMART" id="SM01144">
    <property type="entry name" value="DTW"/>
    <property type="match status" value="1"/>
</dbReference>
<evidence type="ECO:0000256" key="5">
    <source>
        <dbReference type="ARBA" id="ARBA00034489"/>
    </source>
</evidence>
<dbReference type="GO" id="GO:0008033">
    <property type="term" value="P:tRNA processing"/>
    <property type="evidence" value="ECO:0007669"/>
    <property type="project" value="UniProtKB-KW"/>
</dbReference>
<comment type="similarity">
    <text evidence="5">Belongs to the TDD superfamily. DTWD2 family.</text>
</comment>
<keyword evidence="4" id="KW-0819">tRNA processing</keyword>
<dbReference type="PANTHER" id="PTHR21392:SF0">
    <property type="entry name" value="TRNA-URIDINE AMINOCARBOXYPROPYLTRANSFERASE 2"/>
    <property type="match status" value="1"/>
</dbReference>
<evidence type="ECO:0000259" key="6">
    <source>
        <dbReference type="SMART" id="SM01144"/>
    </source>
</evidence>
<name>A0A934JUD8_9GAMM</name>
<feature type="domain" description="DTW" evidence="6">
    <location>
        <begin position="5"/>
        <end position="192"/>
    </location>
</feature>
<dbReference type="GO" id="GO:0016432">
    <property type="term" value="F:tRNA-uridine aminocarboxypropyltransferase activity"/>
    <property type="evidence" value="ECO:0007669"/>
    <property type="project" value="UniProtKB-EC"/>
</dbReference>